<protein>
    <submittedName>
        <fullName evidence="4">GNAT family N-acetyltransferase</fullName>
        <ecNumber evidence="4">2.3.1.-</ecNumber>
    </submittedName>
</protein>
<dbReference type="RefSeq" id="WP_340329530.1">
    <property type="nucleotide sequence ID" value="NZ_JAZHOF010000004.1"/>
</dbReference>
<sequence length="163" mass="17471">MFVRTAGARDLVAIRELLVETWHATYDGIYGADRVTAITDEWHSQAALEARLHRPSTEFIVADDGATLAGVAFAGASADGGQVTLHQLYVCPDRQGQGIGTMLLAEILDSYPDAKSIRLEVELDNAAAVAFYVARGFRQTGRTEHCGAADSGIPALILERALV</sequence>
<evidence type="ECO:0000256" key="1">
    <source>
        <dbReference type="ARBA" id="ARBA00022679"/>
    </source>
</evidence>
<organism evidence="4 5">
    <name type="scientific">Microbaculum marinum</name>
    <dbReference type="NCBI Taxonomy" id="1764581"/>
    <lineage>
        <taxon>Bacteria</taxon>
        <taxon>Pseudomonadati</taxon>
        <taxon>Pseudomonadota</taxon>
        <taxon>Alphaproteobacteria</taxon>
        <taxon>Hyphomicrobiales</taxon>
        <taxon>Tepidamorphaceae</taxon>
        <taxon>Microbaculum</taxon>
    </lineage>
</organism>
<dbReference type="PANTHER" id="PTHR43877:SF2">
    <property type="entry name" value="AMINOALKYLPHOSPHONATE N-ACETYLTRANSFERASE-RELATED"/>
    <property type="match status" value="1"/>
</dbReference>
<dbReference type="Pfam" id="PF00583">
    <property type="entry name" value="Acetyltransf_1"/>
    <property type="match status" value="1"/>
</dbReference>
<keyword evidence="1 4" id="KW-0808">Transferase</keyword>
<dbReference type="AlphaFoldDB" id="A0AAW9RSA0"/>
<dbReference type="EC" id="2.3.1.-" evidence="4"/>
<comment type="caution">
    <text evidence="4">The sequence shown here is derived from an EMBL/GenBank/DDBJ whole genome shotgun (WGS) entry which is preliminary data.</text>
</comment>
<dbReference type="GO" id="GO:0016747">
    <property type="term" value="F:acyltransferase activity, transferring groups other than amino-acyl groups"/>
    <property type="evidence" value="ECO:0007669"/>
    <property type="project" value="InterPro"/>
</dbReference>
<name>A0AAW9RSA0_9HYPH</name>
<keyword evidence="2 4" id="KW-0012">Acyltransferase</keyword>
<evidence type="ECO:0000313" key="5">
    <source>
        <dbReference type="Proteomes" id="UP001378188"/>
    </source>
</evidence>
<evidence type="ECO:0000313" key="4">
    <source>
        <dbReference type="EMBL" id="MEJ8571828.1"/>
    </source>
</evidence>
<dbReference type="EMBL" id="JAZHOF010000004">
    <property type="protein sequence ID" value="MEJ8571828.1"/>
    <property type="molecule type" value="Genomic_DNA"/>
</dbReference>
<dbReference type="Proteomes" id="UP001378188">
    <property type="component" value="Unassembled WGS sequence"/>
</dbReference>
<feature type="domain" description="N-acetyltransferase" evidence="3">
    <location>
        <begin position="1"/>
        <end position="163"/>
    </location>
</feature>
<dbReference type="SUPFAM" id="SSF55729">
    <property type="entry name" value="Acyl-CoA N-acyltransferases (Nat)"/>
    <property type="match status" value="1"/>
</dbReference>
<dbReference type="InterPro" id="IPR000182">
    <property type="entry name" value="GNAT_dom"/>
</dbReference>
<accession>A0AAW9RSA0</accession>
<dbReference type="PROSITE" id="PS51186">
    <property type="entry name" value="GNAT"/>
    <property type="match status" value="1"/>
</dbReference>
<dbReference type="PANTHER" id="PTHR43877">
    <property type="entry name" value="AMINOALKYLPHOSPHONATE N-ACETYLTRANSFERASE-RELATED-RELATED"/>
    <property type="match status" value="1"/>
</dbReference>
<dbReference type="CDD" id="cd04301">
    <property type="entry name" value="NAT_SF"/>
    <property type="match status" value="1"/>
</dbReference>
<gene>
    <name evidence="4" type="ORF">V3328_10115</name>
</gene>
<evidence type="ECO:0000256" key="2">
    <source>
        <dbReference type="ARBA" id="ARBA00023315"/>
    </source>
</evidence>
<keyword evidence="5" id="KW-1185">Reference proteome</keyword>
<dbReference type="InterPro" id="IPR016181">
    <property type="entry name" value="Acyl_CoA_acyltransferase"/>
</dbReference>
<dbReference type="Gene3D" id="3.40.630.30">
    <property type="match status" value="1"/>
</dbReference>
<proteinExistence type="predicted"/>
<reference evidence="4 5" key="1">
    <citation type="submission" date="2024-02" db="EMBL/GenBank/DDBJ databases">
        <title>Genome analysis and characterization of Microbaculum marinisediminis sp. nov., isolated from marine sediment.</title>
        <authorList>
            <person name="Du Z.-J."/>
            <person name="Ye Y.-Q."/>
            <person name="Zhang Z.-R."/>
            <person name="Yuan S.-M."/>
            <person name="Zhang X.-Y."/>
        </authorList>
    </citation>
    <scope>NUCLEOTIDE SEQUENCE [LARGE SCALE GENOMIC DNA]</scope>
    <source>
        <strain evidence="4 5">SDUM1044001</strain>
    </source>
</reference>
<dbReference type="InterPro" id="IPR050832">
    <property type="entry name" value="Bact_Acetyltransf"/>
</dbReference>
<evidence type="ECO:0000259" key="3">
    <source>
        <dbReference type="PROSITE" id="PS51186"/>
    </source>
</evidence>